<proteinExistence type="predicted"/>
<keyword evidence="1" id="KW-0812">Transmembrane</keyword>
<keyword evidence="1" id="KW-1133">Transmembrane helix</keyword>
<sequence>MRSLVVSIQTQIHSVHPPSKYGHHQLMYRLKLSELLSKFCNNVADADTEAKAEAKAKAETEAETETETVEAVAMPLTNILLLLLLTFVNALLMC</sequence>
<organism evidence="2 3">
    <name type="scientific">Syphacia muris</name>
    <dbReference type="NCBI Taxonomy" id="451379"/>
    <lineage>
        <taxon>Eukaryota</taxon>
        <taxon>Metazoa</taxon>
        <taxon>Ecdysozoa</taxon>
        <taxon>Nematoda</taxon>
        <taxon>Chromadorea</taxon>
        <taxon>Rhabditida</taxon>
        <taxon>Spirurina</taxon>
        <taxon>Oxyuridomorpha</taxon>
        <taxon>Oxyuroidea</taxon>
        <taxon>Oxyuridae</taxon>
        <taxon>Syphacia</taxon>
    </lineage>
</organism>
<accession>A0A0N5AI50</accession>
<keyword evidence="1" id="KW-0472">Membrane</keyword>
<dbReference type="WBParaSite" id="SMUV_0000408001-mRNA-1">
    <property type="protein sequence ID" value="SMUV_0000408001-mRNA-1"/>
    <property type="gene ID" value="SMUV_0000408001"/>
</dbReference>
<dbReference type="Proteomes" id="UP000046393">
    <property type="component" value="Unplaced"/>
</dbReference>
<protein>
    <submittedName>
        <fullName evidence="3">Uncharacterized protein</fullName>
    </submittedName>
</protein>
<dbReference type="AlphaFoldDB" id="A0A0N5AI50"/>
<keyword evidence="2" id="KW-1185">Reference proteome</keyword>
<evidence type="ECO:0000256" key="1">
    <source>
        <dbReference type="SAM" id="Phobius"/>
    </source>
</evidence>
<feature type="transmembrane region" description="Helical" evidence="1">
    <location>
        <begin position="72"/>
        <end position="92"/>
    </location>
</feature>
<evidence type="ECO:0000313" key="3">
    <source>
        <dbReference type="WBParaSite" id="SMUV_0000408001-mRNA-1"/>
    </source>
</evidence>
<reference evidence="3" key="1">
    <citation type="submission" date="2017-02" db="UniProtKB">
        <authorList>
            <consortium name="WormBaseParasite"/>
        </authorList>
    </citation>
    <scope>IDENTIFICATION</scope>
</reference>
<name>A0A0N5AI50_9BILA</name>
<evidence type="ECO:0000313" key="2">
    <source>
        <dbReference type="Proteomes" id="UP000046393"/>
    </source>
</evidence>